<gene>
    <name evidence="6" type="primary">PRT1</name>
    <name evidence="9" type="ORF">SCODWIG_00665</name>
</gene>
<keyword evidence="10" id="KW-1185">Reference proteome</keyword>
<dbReference type="Pfam" id="PF00076">
    <property type="entry name" value="RRM_1"/>
    <property type="match status" value="1"/>
</dbReference>
<dbReference type="GO" id="GO:0003743">
    <property type="term" value="F:translation initiation factor activity"/>
    <property type="evidence" value="ECO:0007669"/>
    <property type="project" value="UniProtKB-UniRule"/>
</dbReference>
<protein>
    <recommendedName>
        <fullName evidence="6">Eukaryotic translation initiation factor 3 subunit B</fullName>
        <shortName evidence="6">eIF3b</shortName>
    </recommendedName>
    <alternativeName>
        <fullName evidence="6">Eukaryotic translation initiation factor 3 90 kDa subunit homolog</fullName>
        <shortName evidence="6">eIF3 p90</shortName>
    </alternativeName>
    <alternativeName>
        <fullName evidence="6">Translation initiation factor eIF3, p90 subunit homolog</fullName>
    </alternativeName>
</protein>
<dbReference type="OrthoDB" id="10250414at2759"/>
<comment type="function">
    <text evidence="7">Component of the eukaryotic translation initiation factor 3 (eIF-3) complex, which is involved in protein synthesis and, together with other initiation factors, stimulates binding of mRNA and methionyl-tRNAi to the 40S ribosome.</text>
</comment>
<dbReference type="GO" id="GO:0005852">
    <property type="term" value="C:eukaryotic translation initiation factor 3 complex"/>
    <property type="evidence" value="ECO:0007669"/>
    <property type="project" value="UniProtKB-UniRule"/>
</dbReference>
<dbReference type="AlphaFoldDB" id="A0A376B357"/>
<evidence type="ECO:0000313" key="9">
    <source>
        <dbReference type="EMBL" id="SSD58904.1"/>
    </source>
</evidence>
<dbReference type="VEuPathDB" id="FungiDB:SCODWIG_00665"/>
<dbReference type="InterPro" id="IPR011400">
    <property type="entry name" value="EIF3B"/>
</dbReference>
<feature type="domain" description="RRM" evidence="8">
    <location>
        <begin position="51"/>
        <end position="136"/>
    </location>
</feature>
<comment type="function">
    <text evidence="6">RNA-binding component of the eukaryotic translation initiation factor 3 (eIF-3) complex, which is involved in protein synthesis of a specialized repertoire of mRNAs and, together with other initiation factors, stimulates binding of mRNA and methionyl-tRNAi to the 40S ribosome. The eIF-3 complex specifically targets and initiates translation of a subset of mRNAs involved in cell proliferation.</text>
</comment>
<comment type="subunit">
    <text evidence="6 7">Component of the eukaryotic translation initiation factor 3 (eIF-3) complex.</text>
</comment>
<keyword evidence="3 6" id="KW-0396">Initiation factor</keyword>
<organism evidence="9 10">
    <name type="scientific">Saccharomycodes ludwigii</name>
    <dbReference type="NCBI Taxonomy" id="36035"/>
    <lineage>
        <taxon>Eukaryota</taxon>
        <taxon>Fungi</taxon>
        <taxon>Dikarya</taxon>
        <taxon>Ascomycota</taxon>
        <taxon>Saccharomycotina</taxon>
        <taxon>Saccharomycetes</taxon>
        <taxon>Saccharomycodales</taxon>
        <taxon>Saccharomycodaceae</taxon>
        <taxon>Saccharomycodes</taxon>
    </lineage>
</organism>
<reference evidence="10" key="1">
    <citation type="submission" date="2018-06" db="EMBL/GenBank/DDBJ databases">
        <authorList>
            <person name="Guldener U."/>
        </authorList>
    </citation>
    <scope>NUCLEOTIDE SEQUENCE [LARGE SCALE GENOMIC DNA]</scope>
    <source>
        <strain evidence="10">UTAD17</strain>
    </source>
</reference>
<sequence length="763" mass="87704">MTDTLAPNFPEIKLEDIHVNEDEIDFSDLKEQYEIISDNTSETKNNVKLDRFVVVDGTPIAPESKVPILTKVLTKLFSQAGEIKDFNLPMDTEEKKTKGYLFIEYANELSVRKAVKLLNGKKLDAKHRLFVNSFRDLEKYGSTENFSAEFKEPVVPKPVSKTLLDSWLLDEYSRDQFSITRDDDTLIAWYRGAHKPENIVEPRRNWSNAPIKFSPFGTYVLSLHEHGVQSWGGPELQLLHKFFHPQVRAVHISPTEKYLVTFSPKPIMLSDNAELNGPFTPEMEGHNIVVWDLATGVLLKTFGIPGNQEFHWPMIKWSYDDKYCGRIGPNAIAIYEPENNFQLSRGELLKVNDVQDFEFAPTGVLLHKARKSNASKITPEDYSTVLCYWTPENNNQSCKATVMELPKRRILRTVNLVQVSDVRFHWQSNSEYLCVQVDRHTKSKKSIFTNLEICKMGERDIPVEKIELKDHVLSFAWEPKGDRFITISIDEAGRDENIAVPQNVVTFFAPEVDNVTKTGKGAAAGSDVKSWKSVYSLPNKFSNKISWSPMGRFVCITTLIRPPQVRNQSEFLFYDMDYPGEHILNKENKTGANKNGVNCNLRDISNGKYGSGTNMQWDKSGRYLACWSSYLRHRVDNGYRVYTCTGKLIRQEGIDGFVSFSWRPRPDHLLSSSEIKKIKKNFKEYSAKFEEMDMMEANEALRTAILDRRSKLQNWNSFRAATQKSVAPYKIFENFSEVEDHTKSLITIEEIQEKILEEKKEVV</sequence>
<dbReference type="InterPro" id="IPR013979">
    <property type="entry name" value="TIF_beta_prop-like"/>
</dbReference>
<dbReference type="GO" id="GO:0003723">
    <property type="term" value="F:RNA binding"/>
    <property type="evidence" value="ECO:0007669"/>
    <property type="project" value="UniProtKB-UniRule"/>
</dbReference>
<dbReference type="GO" id="GO:0001732">
    <property type="term" value="P:formation of cytoplasmic translation initiation complex"/>
    <property type="evidence" value="ECO:0007669"/>
    <property type="project" value="UniProtKB-UniRule"/>
</dbReference>
<keyword evidence="5 6" id="KW-0648">Protein biosynthesis</keyword>
<dbReference type="CDD" id="cd12278">
    <property type="entry name" value="RRM_eIF3B"/>
    <property type="match status" value="1"/>
</dbReference>
<dbReference type="Pfam" id="PF08662">
    <property type="entry name" value="eIF2A"/>
    <property type="match status" value="2"/>
</dbReference>
<evidence type="ECO:0000256" key="5">
    <source>
        <dbReference type="ARBA" id="ARBA00022917"/>
    </source>
</evidence>
<dbReference type="PANTHER" id="PTHR14068:SF0">
    <property type="entry name" value="EUKARYOTIC TRANSLATION INITIATION FACTOR 3 SUBUNIT B"/>
    <property type="match status" value="1"/>
</dbReference>
<keyword evidence="2 6" id="KW-0963">Cytoplasm</keyword>
<dbReference type="InterPro" id="IPR035979">
    <property type="entry name" value="RBD_domain_sf"/>
</dbReference>
<dbReference type="SUPFAM" id="SSF82171">
    <property type="entry name" value="DPP6 N-terminal domain-like"/>
    <property type="match status" value="1"/>
</dbReference>
<evidence type="ECO:0000256" key="4">
    <source>
        <dbReference type="ARBA" id="ARBA00022884"/>
    </source>
</evidence>
<dbReference type="GO" id="GO:0031369">
    <property type="term" value="F:translation initiation factor binding"/>
    <property type="evidence" value="ECO:0007669"/>
    <property type="project" value="InterPro"/>
</dbReference>
<evidence type="ECO:0000256" key="7">
    <source>
        <dbReference type="PIRNR" id="PIRNR036424"/>
    </source>
</evidence>
<dbReference type="GO" id="GO:0033290">
    <property type="term" value="C:eukaryotic 48S preinitiation complex"/>
    <property type="evidence" value="ECO:0007669"/>
    <property type="project" value="UniProtKB-UniRule"/>
</dbReference>
<proteinExistence type="inferred from homology"/>
<comment type="subcellular location">
    <subcellularLocation>
        <location evidence="1 6 7">Cytoplasm</location>
    </subcellularLocation>
</comment>
<dbReference type="EMBL" id="UFAJ01000063">
    <property type="protein sequence ID" value="SSD58904.1"/>
    <property type="molecule type" value="Genomic_DNA"/>
</dbReference>
<dbReference type="SUPFAM" id="SSF54928">
    <property type="entry name" value="RNA-binding domain, RBD"/>
    <property type="match status" value="1"/>
</dbReference>
<dbReference type="InterPro" id="IPR012677">
    <property type="entry name" value="Nucleotide-bd_a/b_plait_sf"/>
</dbReference>
<evidence type="ECO:0000259" key="8">
    <source>
        <dbReference type="PROSITE" id="PS50102"/>
    </source>
</evidence>
<dbReference type="Proteomes" id="UP000262825">
    <property type="component" value="Unassembled WGS sequence"/>
</dbReference>
<evidence type="ECO:0000256" key="2">
    <source>
        <dbReference type="ARBA" id="ARBA00022490"/>
    </source>
</evidence>
<evidence type="ECO:0000256" key="6">
    <source>
        <dbReference type="HAMAP-Rule" id="MF_03001"/>
    </source>
</evidence>
<evidence type="ECO:0000256" key="3">
    <source>
        <dbReference type="ARBA" id="ARBA00022540"/>
    </source>
</evidence>
<keyword evidence="4 6" id="KW-0694">RNA-binding</keyword>
<dbReference type="PANTHER" id="PTHR14068">
    <property type="entry name" value="EUKARYOTIC TRANSLATION INITIATION FACTOR 3 EIF3 -RELATED"/>
    <property type="match status" value="1"/>
</dbReference>
<evidence type="ECO:0000256" key="1">
    <source>
        <dbReference type="ARBA" id="ARBA00004496"/>
    </source>
</evidence>
<evidence type="ECO:0000313" key="10">
    <source>
        <dbReference type="Proteomes" id="UP000262825"/>
    </source>
</evidence>
<dbReference type="SMART" id="SM00360">
    <property type="entry name" value="RRM"/>
    <property type="match status" value="1"/>
</dbReference>
<name>A0A376B357_9ASCO</name>
<dbReference type="HAMAP" id="MF_03001">
    <property type="entry name" value="eIF3b"/>
    <property type="match status" value="1"/>
</dbReference>
<accession>A0A376B357</accession>
<comment type="similarity">
    <text evidence="6 7">Belongs to the eIF-3 subunit B family.</text>
</comment>
<dbReference type="GO" id="GO:0016282">
    <property type="term" value="C:eukaryotic 43S preinitiation complex"/>
    <property type="evidence" value="ECO:0007669"/>
    <property type="project" value="UniProtKB-UniRule"/>
</dbReference>
<dbReference type="Gene3D" id="3.30.70.330">
    <property type="match status" value="1"/>
</dbReference>
<dbReference type="InterPro" id="IPR034363">
    <property type="entry name" value="eIF3B_RRM"/>
</dbReference>
<dbReference type="PROSITE" id="PS50102">
    <property type="entry name" value="RRM"/>
    <property type="match status" value="1"/>
</dbReference>
<dbReference type="PIRSF" id="PIRSF036424">
    <property type="entry name" value="eIF3b"/>
    <property type="match status" value="1"/>
</dbReference>
<dbReference type="InterPro" id="IPR000504">
    <property type="entry name" value="RRM_dom"/>
</dbReference>